<dbReference type="GO" id="GO:0031213">
    <property type="term" value="C:RSF complex"/>
    <property type="evidence" value="ECO:0007669"/>
    <property type="project" value="InterPro"/>
</dbReference>
<dbReference type="PANTHER" id="PTHR14296:SF16">
    <property type="entry name" value="REMODELING AND SPACING FACTOR 1"/>
    <property type="match status" value="1"/>
</dbReference>
<feature type="compositionally biased region" description="Acidic residues" evidence="7">
    <location>
        <begin position="903"/>
        <end position="918"/>
    </location>
</feature>
<feature type="domain" description="DDT" evidence="9">
    <location>
        <begin position="75"/>
        <end position="139"/>
    </location>
</feature>
<evidence type="ECO:0000256" key="7">
    <source>
        <dbReference type="SAM" id="MobiDB-lite"/>
    </source>
</evidence>
<feature type="compositionally biased region" description="Acidic residues" evidence="7">
    <location>
        <begin position="348"/>
        <end position="361"/>
    </location>
</feature>
<feature type="compositionally biased region" description="Acidic residues" evidence="7">
    <location>
        <begin position="416"/>
        <end position="438"/>
    </location>
</feature>
<feature type="compositionally biased region" description="Acidic residues" evidence="7">
    <location>
        <begin position="52"/>
        <end position="61"/>
    </location>
</feature>
<dbReference type="InterPro" id="IPR011011">
    <property type="entry name" value="Znf_FYVE_PHD"/>
</dbReference>
<feature type="region of interest" description="Disordered" evidence="7">
    <location>
        <begin position="1"/>
        <end position="74"/>
    </location>
</feature>
<feature type="compositionally biased region" description="Low complexity" evidence="7">
    <location>
        <begin position="1243"/>
        <end position="1279"/>
    </location>
</feature>
<feature type="compositionally biased region" description="Acidic residues" evidence="7">
    <location>
        <begin position="729"/>
        <end position="740"/>
    </location>
</feature>
<dbReference type="Gene3D" id="3.30.40.10">
    <property type="entry name" value="Zinc/RING finger domain, C3HC4 (zinc finger)"/>
    <property type="match status" value="1"/>
</dbReference>
<evidence type="ECO:0000256" key="3">
    <source>
        <dbReference type="ARBA" id="ARBA00022771"/>
    </source>
</evidence>
<feature type="compositionally biased region" description="Basic and acidic residues" evidence="7">
    <location>
        <begin position="1107"/>
        <end position="1121"/>
    </location>
</feature>
<dbReference type="InterPro" id="IPR019786">
    <property type="entry name" value="Zinc_finger_PHD-type_CS"/>
</dbReference>
<feature type="compositionally biased region" description="Basic and acidic residues" evidence="7">
    <location>
        <begin position="665"/>
        <end position="679"/>
    </location>
</feature>
<feature type="compositionally biased region" description="Acidic residues" evidence="7">
    <location>
        <begin position="462"/>
        <end position="473"/>
    </location>
</feature>
<feature type="compositionally biased region" description="Basic residues" evidence="7">
    <location>
        <begin position="807"/>
        <end position="817"/>
    </location>
</feature>
<evidence type="ECO:0000256" key="1">
    <source>
        <dbReference type="ARBA" id="ARBA00004123"/>
    </source>
</evidence>
<dbReference type="InterPro" id="IPR001965">
    <property type="entry name" value="Znf_PHD"/>
</dbReference>
<dbReference type="SMART" id="SM00249">
    <property type="entry name" value="PHD"/>
    <property type="match status" value="1"/>
</dbReference>
<feature type="compositionally biased region" description="Acidic residues" evidence="7">
    <location>
        <begin position="864"/>
        <end position="875"/>
    </location>
</feature>
<feature type="compositionally biased region" description="Low complexity" evidence="7">
    <location>
        <begin position="1089"/>
        <end position="1105"/>
    </location>
</feature>
<feature type="compositionally biased region" description="Basic and acidic residues" evidence="7">
    <location>
        <begin position="308"/>
        <end position="347"/>
    </location>
</feature>
<dbReference type="InterPro" id="IPR018501">
    <property type="entry name" value="DDT_dom"/>
</dbReference>
<feature type="compositionally biased region" description="Basic and acidic residues" evidence="7">
    <location>
        <begin position="34"/>
        <end position="51"/>
    </location>
</feature>
<feature type="compositionally biased region" description="Acidic residues" evidence="7">
    <location>
        <begin position="767"/>
        <end position="776"/>
    </location>
</feature>
<evidence type="ECO:0000256" key="6">
    <source>
        <dbReference type="PROSITE-ProRule" id="PRU00146"/>
    </source>
</evidence>
<proteinExistence type="predicted"/>
<dbReference type="InterPro" id="IPR028938">
    <property type="entry name" value="Rsf1-like"/>
</dbReference>
<dbReference type="Proteomes" id="UP000887575">
    <property type="component" value="Unassembled WGS sequence"/>
</dbReference>
<dbReference type="PANTHER" id="PTHR14296">
    <property type="entry name" value="REMODELING AND SPACING FACTOR 1"/>
    <property type="match status" value="1"/>
</dbReference>
<dbReference type="GO" id="GO:0045892">
    <property type="term" value="P:negative regulation of DNA-templated transcription"/>
    <property type="evidence" value="ECO:0007669"/>
    <property type="project" value="TreeGrafter"/>
</dbReference>
<feature type="compositionally biased region" description="Acidic residues" evidence="7">
    <location>
        <begin position="705"/>
        <end position="721"/>
    </location>
</feature>
<evidence type="ECO:0000256" key="4">
    <source>
        <dbReference type="ARBA" id="ARBA00022833"/>
    </source>
</evidence>
<evidence type="ECO:0000313" key="10">
    <source>
        <dbReference type="Proteomes" id="UP000887575"/>
    </source>
</evidence>
<keyword evidence="5" id="KW-0539">Nucleus</keyword>
<dbReference type="GO" id="GO:0008270">
    <property type="term" value="F:zinc ion binding"/>
    <property type="evidence" value="ECO:0007669"/>
    <property type="project" value="UniProtKB-KW"/>
</dbReference>
<feature type="region of interest" description="Disordered" evidence="7">
    <location>
        <begin position="665"/>
        <end position="1279"/>
    </location>
</feature>
<feature type="compositionally biased region" description="Basic and acidic residues" evidence="7">
    <location>
        <begin position="890"/>
        <end position="902"/>
    </location>
</feature>
<feature type="compositionally biased region" description="Basic and acidic residues" evidence="7">
    <location>
        <begin position="841"/>
        <end position="851"/>
    </location>
</feature>
<evidence type="ECO:0000313" key="11">
    <source>
        <dbReference type="WBParaSite" id="MBELARI_LOCUS12405"/>
    </source>
</evidence>
<dbReference type="SUPFAM" id="SSF57903">
    <property type="entry name" value="FYVE/PHD zinc finger"/>
    <property type="match status" value="1"/>
</dbReference>
<dbReference type="PROSITE" id="PS50827">
    <property type="entry name" value="DDT"/>
    <property type="match status" value="1"/>
</dbReference>
<evidence type="ECO:0000259" key="9">
    <source>
        <dbReference type="PROSITE" id="PS50827"/>
    </source>
</evidence>
<dbReference type="CDD" id="cd22541">
    <property type="entry name" value="SP5_N"/>
    <property type="match status" value="1"/>
</dbReference>
<feature type="compositionally biased region" description="Acidic residues" evidence="7">
    <location>
        <begin position="945"/>
        <end position="972"/>
    </location>
</feature>
<evidence type="ECO:0000256" key="2">
    <source>
        <dbReference type="ARBA" id="ARBA00022723"/>
    </source>
</evidence>
<keyword evidence="3 6" id="KW-0863">Zinc-finger</keyword>
<evidence type="ECO:0000256" key="5">
    <source>
        <dbReference type="ARBA" id="ARBA00023242"/>
    </source>
</evidence>
<feature type="compositionally biased region" description="Pro residues" evidence="7">
    <location>
        <begin position="1212"/>
        <end position="1225"/>
    </location>
</feature>
<comment type="subcellular location">
    <subcellularLocation>
        <location evidence="1">Nucleus</location>
    </subcellularLocation>
</comment>
<dbReference type="PROSITE" id="PS01359">
    <property type="entry name" value="ZF_PHD_1"/>
    <property type="match status" value="1"/>
</dbReference>
<feature type="compositionally biased region" description="Acidic residues" evidence="7">
    <location>
        <begin position="1010"/>
        <end position="1032"/>
    </location>
</feature>
<feature type="compositionally biased region" description="Basic residues" evidence="7">
    <location>
        <begin position="609"/>
        <end position="618"/>
    </location>
</feature>
<sequence>MADQIKILSVVKEENQQGPIEFDGNEGEPSTSKIGDEPHENGKLTDPKMEADGESDEEDALQESAAASKEARSSLQSDPSFATIASFLNQFGALLTMKPLSFEKLESLFLNNESDGSLNKELVDLHVTLLRRIRYNGVRSEMLGKFLSKFCEFIPALDAEYLQLSRYGYANLSLSSRLAILKSLCEAQFDYNLKFRETIQNECRGCELRLLPLGIDKNGLAYWYQQDSDFNIRIYTEEQEDLAGCTWNLIAQKSDEFDEIFEKLKQEDLGYKKKESDGKEKKEVKTHDENGKLIVSLKTGTFIDVYHDDQTMKQRREKRAKEKEERRRKREGVPEKGNEERKRKKDETDDEEEEQKEDEIPMELGDRRLLPRRSARAAVEALHKMATPQRKSVKKKVNNVKDEESRSRETSKDASESEEDEDEEEEDGEDDDEDEDDEFKLAEKKNKTGIKRKRRPKQVEASESESGDDEEEVVKERKKANEESNCKKCLKSDRWDVLLLCDNCDDAWHTDCLHPPLWYVPDDDWFCPKCLHGMLIARFELVKSDREKSLKTKQSTDAKKRSEAERLRREMEYIGISIKNIIPVMQKGNSQYSSGSDSDEEEDEEDTRKRKSKSKAIKRIAPRIRSTFERQVLATIAEGRTKRRTAANIDYSFAEYENLIKEAVEIEEGGPKPQRDEGQGRPTGGMGNKDMNNIIEAEKRRTSNEEEDEEQEQEEEEQEVQEENKEEREEQDEEEEEDDGEPRRKIGQDPLRGKGKKKKTKKRLNDLDSDPEESDVSEYRASEDSEPEEENDLASGSEYVPSDLEGRKRRTGTRRTRGFNGPTASDEEFVVSESDGSDLGYRGRREKERREKGQKKKKGKYDSLSEEEDDSEWSDDSTKKTKKRVAKGKALKDKERKRKWENSDEEEEEEEEEETEGSEAERNKRGGRMRKAAAWATKKTATIEKEEDEESEESEEEVVEEEGNDDVGEEEGNDHVEKEEATKSTKKKEKSPKKETKPPPKGRKRKAESSDEFTPEEDEGEDEEEDEDEEEEQKDRDDESDGSSKDERPPPTQTQKKTQIVADTERRAPPPKAGLNKVTPGSSKKKSPMKSPSKSPPKAKASPPKVVKKEATPEKMKEKSNEPSPTPSNERPNSAGETKTIANLQKVPPIPPSTTARAPPTAPPTNVYAQPPTGSYAGRGYYPPHSMHPGMPSDPYRGGPAPRGMPVYSPYGNPPSNPYAQPQPPIVTYSVQPSTQQHPPMTSQPSDPYSQPQQQAPPTTQADDGSLGGALASAMGTDY</sequence>
<dbReference type="PROSITE" id="PS50016">
    <property type="entry name" value="ZF_PHD_2"/>
    <property type="match status" value="1"/>
</dbReference>
<feature type="compositionally biased region" description="Basic and acidic residues" evidence="7">
    <location>
        <begin position="399"/>
        <end position="415"/>
    </location>
</feature>
<feature type="compositionally biased region" description="Basic and acidic residues" evidence="7">
    <location>
        <begin position="973"/>
        <end position="983"/>
    </location>
</feature>
<dbReference type="Pfam" id="PF00628">
    <property type="entry name" value="PHD"/>
    <property type="match status" value="1"/>
</dbReference>
<dbReference type="CDD" id="cd15543">
    <property type="entry name" value="PHD_RSF1"/>
    <property type="match status" value="1"/>
</dbReference>
<dbReference type="WBParaSite" id="MBELARI_LOCUS12405">
    <property type="protein sequence ID" value="MBELARI_LOCUS12405"/>
    <property type="gene ID" value="MBELARI_LOCUS12405"/>
</dbReference>
<keyword evidence="2" id="KW-0479">Metal-binding</keyword>
<feature type="domain" description="PHD-type" evidence="8">
    <location>
        <begin position="483"/>
        <end position="533"/>
    </location>
</feature>
<dbReference type="InterPro" id="IPR019787">
    <property type="entry name" value="Znf_PHD-finger"/>
</dbReference>
<feature type="compositionally biased region" description="Polar residues" evidence="7">
    <location>
        <begin position="1127"/>
        <end position="1143"/>
    </location>
</feature>
<dbReference type="InterPro" id="IPR013083">
    <property type="entry name" value="Znf_RING/FYVE/PHD"/>
</dbReference>
<feature type="compositionally biased region" description="Basic residues" evidence="7">
    <location>
        <begin position="880"/>
        <end position="889"/>
    </location>
</feature>
<protein>
    <recommendedName>
        <fullName evidence="12">PHD-type domain-containing protein</fullName>
    </recommendedName>
</protein>
<dbReference type="AlphaFoldDB" id="A0AAF3EES9"/>
<reference evidence="11" key="1">
    <citation type="submission" date="2024-02" db="UniProtKB">
        <authorList>
            <consortium name="WormBaseParasite"/>
        </authorList>
    </citation>
    <scope>IDENTIFICATION</scope>
</reference>
<feature type="compositionally biased region" description="Basic residues" evidence="7">
    <location>
        <begin position="447"/>
        <end position="456"/>
    </location>
</feature>
<evidence type="ECO:0008006" key="12">
    <source>
        <dbReference type="Google" id="ProtNLM"/>
    </source>
</evidence>
<feature type="region of interest" description="Disordered" evidence="7">
    <location>
        <begin position="308"/>
        <end position="478"/>
    </location>
</feature>
<feature type="compositionally biased region" description="Basic and acidic residues" evidence="7">
    <location>
        <begin position="1033"/>
        <end position="1049"/>
    </location>
</feature>
<keyword evidence="4" id="KW-0862">Zinc</keyword>
<feature type="compositionally biased region" description="Polar residues" evidence="7">
    <location>
        <begin position="1229"/>
        <end position="1241"/>
    </location>
</feature>
<feature type="compositionally biased region" description="Basic residues" evidence="7">
    <location>
        <begin position="753"/>
        <end position="762"/>
    </location>
</feature>
<accession>A0AAF3EES9</accession>
<keyword evidence="10" id="KW-1185">Reference proteome</keyword>
<evidence type="ECO:0000259" key="8">
    <source>
        <dbReference type="PROSITE" id="PS50016"/>
    </source>
</evidence>
<feature type="region of interest" description="Disordered" evidence="7">
    <location>
        <begin position="587"/>
        <end position="618"/>
    </location>
</feature>
<dbReference type="GO" id="GO:0042393">
    <property type="term" value="F:histone binding"/>
    <property type="evidence" value="ECO:0007669"/>
    <property type="project" value="TreeGrafter"/>
</dbReference>
<name>A0AAF3EES9_9BILA</name>
<organism evidence="10 11">
    <name type="scientific">Mesorhabditis belari</name>
    <dbReference type="NCBI Taxonomy" id="2138241"/>
    <lineage>
        <taxon>Eukaryota</taxon>
        <taxon>Metazoa</taxon>
        <taxon>Ecdysozoa</taxon>
        <taxon>Nematoda</taxon>
        <taxon>Chromadorea</taxon>
        <taxon>Rhabditida</taxon>
        <taxon>Rhabditina</taxon>
        <taxon>Rhabditomorpha</taxon>
        <taxon>Rhabditoidea</taxon>
        <taxon>Rhabditidae</taxon>
        <taxon>Mesorhabditinae</taxon>
        <taxon>Mesorhabditis</taxon>
    </lineage>
</organism>